<dbReference type="Proteomes" id="UP000253303">
    <property type="component" value="Unassembled WGS sequence"/>
</dbReference>
<keyword evidence="2" id="KW-0732">Signal</keyword>
<dbReference type="Pfam" id="PF02839">
    <property type="entry name" value="CBM_5_12"/>
    <property type="match status" value="1"/>
</dbReference>
<dbReference type="SUPFAM" id="SSF51055">
    <property type="entry name" value="Carbohydrate binding domain"/>
    <property type="match status" value="1"/>
</dbReference>
<evidence type="ECO:0000313" key="4">
    <source>
        <dbReference type="EMBL" id="RBQ15209.1"/>
    </source>
</evidence>
<feature type="chain" id="PRO_5017074013" description="Chitin-binding type-3 domain-containing protein" evidence="2">
    <location>
        <begin position="26"/>
        <end position="89"/>
    </location>
</feature>
<dbReference type="Gene3D" id="2.10.10.20">
    <property type="entry name" value="Carbohydrate-binding module superfamily 5/12"/>
    <property type="match status" value="1"/>
</dbReference>
<feature type="domain" description="Chitin-binding type-3" evidence="3">
    <location>
        <begin position="44"/>
        <end position="86"/>
    </location>
</feature>
<dbReference type="InterPro" id="IPR036573">
    <property type="entry name" value="CBM_sf_5/12"/>
</dbReference>
<accession>A0A366LP82</accession>
<proteinExistence type="predicted"/>
<dbReference type="InterPro" id="IPR003610">
    <property type="entry name" value="CBM5/12"/>
</dbReference>
<dbReference type="EMBL" id="QMEY01000025">
    <property type="protein sequence ID" value="RBQ15209.1"/>
    <property type="molecule type" value="Genomic_DNA"/>
</dbReference>
<dbReference type="GO" id="GO:0004553">
    <property type="term" value="F:hydrolase activity, hydrolyzing O-glycosyl compounds"/>
    <property type="evidence" value="ECO:0007669"/>
    <property type="project" value="InterPro"/>
</dbReference>
<dbReference type="GO" id="GO:0005576">
    <property type="term" value="C:extracellular region"/>
    <property type="evidence" value="ECO:0007669"/>
    <property type="project" value="InterPro"/>
</dbReference>
<name>A0A366LP82_9ACTN</name>
<dbReference type="OrthoDB" id="9800887at2"/>
<comment type="caution">
    <text evidence="4">The sequence shown here is derived from an EMBL/GenBank/DDBJ whole genome shotgun (WGS) entry which is preliminary data.</text>
</comment>
<sequence>MKIRHTALSLLTGIALAGGAYFATAAPAGAVVQAGAVVHPSYEEWTPGKYYQPPFCRIIYGGVEYECTAAHMAWPGFEPPNVPALWRRV</sequence>
<evidence type="ECO:0000256" key="1">
    <source>
        <dbReference type="ARBA" id="ARBA00022801"/>
    </source>
</evidence>
<evidence type="ECO:0000256" key="2">
    <source>
        <dbReference type="SAM" id="SignalP"/>
    </source>
</evidence>
<dbReference type="GO" id="GO:0005975">
    <property type="term" value="P:carbohydrate metabolic process"/>
    <property type="evidence" value="ECO:0007669"/>
    <property type="project" value="InterPro"/>
</dbReference>
<dbReference type="GO" id="GO:0030246">
    <property type="term" value="F:carbohydrate binding"/>
    <property type="evidence" value="ECO:0007669"/>
    <property type="project" value="InterPro"/>
</dbReference>
<reference evidence="4 5" key="1">
    <citation type="submission" date="2018-06" db="EMBL/GenBank/DDBJ databases">
        <title>Sphaerisporangium craniellae sp. nov., isolated from a marine sponge in the South China Sea.</title>
        <authorList>
            <person name="Li L."/>
        </authorList>
    </citation>
    <scope>NUCLEOTIDE SEQUENCE [LARGE SCALE GENOMIC DNA]</scope>
    <source>
        <strain evidence="4 5">LHW63015</strain>
    </source>
</reference>
<protein>
    <recommendedName>
        <fullName evidence="3">Chitin-binding type-3 domain-containing protein</fullName>
    </recommendedName>
</protein>
<dbReference type="RefSeq" id="WP_113985483.1">
    <property type="nucleotide sequence ID" value="NZ_QMEY01000025.1"/>
</dbReference>
<keyword evidence="1" id="KW-0378">Hydrolase</keyword>
<organism evidence="4 5">
    <name type="scientific">Spongiactinospora rosea</name>
    <dbReference type="NCBI Taxonomy" id="2248750"/>
    <lineage>
        <taxon>Bacteria</taxon>
        <taxon>Bacillati</taxon>
        <taxon>Actinomycetota</taxon>
        <taxon>Actinomycetes</taxon>
        <taxon>Streptosporangiales</taxon>
        <taxon>Streptosporangiaceae</taxon>
        <taxon>Spongiactinospora</taxon>
    </lineage>
</organism>
<evidence type="ECO:0000259" key="3">
    <source>
        <dbReference type="Pfam" id="PF02839"/>
    </source>
</evidence>
<keyword evidence="5" id="KW-1185">Reference proteome</keyword>
<gene>
    <name evidence="4" type="ORF">DP939_37050</name>
</gene>
<evidence type="ECO:0000313" key="5">
    <source>
        <dbReference type="Proteomes" id="UP000253303"/>
    </source>
</evidence>
<feature type="signal peptide" evidence="2">
    <location>
        <begin position="1"/>
        <end position="25"/>
    </location>
</feature>
<dbReference type="AlphaFoldDB" id="A0A366LP82"/>
<dbReference type="CDD" id="cd12214">
    <property type="entry name" value="ChiA1_BD"/>
    <property type="match status" value="1"/>
</dbReference>